<feature type="region of interest" description="Disordered" evidence="7">
    <location>
        <begin position="137"/>
        <end position="158"/>
    </location>
</feature>
<comment type="caution">
    <text evidence="9">The sequence shown here is derived from an EMBL/GenBank/DDBJ whole genome shotgun (WGS) entry which is preliminary data.</text>
</comment>
<proteinExistence type="predicted"/>
<evidence type="ECO:0000313" key="10">
    <source>
        <dbReference type="Proteomes" id="UP000683360"/>
    </source>
</evidence>
<evidence type="ECO:0000256" key="5">
    <source>
        <dbReference type="ARBA" id="ARBA00023242"/>
    </source>
</evidence>
<dbReference type="Proteomes" id="UP000683360">
    <property type="component" value="Unassembled WGS sequence"/>
</dbReference>
<evidence type="ECO:0000256" key="7">
    <source>
        <dbReference type="SAM" id="MobiDB-lite"/>
    </source>
</evidence>
<keyword evidence="5" id="KW-0539">Nucleus</keyword>
<evidence type="ECO:0000256" key="6">
    <source>
        <dbReference type="PROSITE-ProRule" id="PRU00175"/>
    </source>
</evidence>
<keyword evidence="2" id="KW-0479">Metal-binding</keyword>
<evidence type="ECO:0000256" key="4">
    <source>
        <dbReference type="ARBA" id="ARBA00022833"/>
    </source>
</evidence>
<dbReference type="Gene3D" id="3.10.20.90">
    <property type="entry name" value="Phosphatidylinositol 3-kinase Catalytic Subunit, Chain A, domain 1"/>
    <property type="match status" value="1"/>
</dbReference>
<dbReference type="FunFam" id="3.30.40.10:FF:000122">
    <property type="entry name" value="polycomb group RING finger protein 1"/>
    <property type="match status" value="1"/>
</dbReference>
<dbReference type="GO" id="GO:0008270">
    <property type="term" value="F:zinc ion binding"/>
    <property type="evidence" value="ECO:0007669"/>
    <property type="project" value="UniProtKB-KW"/>
</dbReference>
<dbReference type="PANTHER" id="PTHR45893">
    <property type="entry name" value="POLYCOMB GROUP RING FINGER PROTEIN"/>
    <property type="match status" value="1"/>
</dbReference>
<evidence type="ECO:0000256" key="1">
    <source>
        <dbReference type="ARBA" id="ARBA00004123"/>
    </source>
</evidence>
<feature type="compositionally biased region" description="Basic and acidic residues" evidence="7">
    <location>
        <begin position="144"/>
        <end position="158"/>
    </location>
</feature>
<name>A0A8S3UH70_MYTED</name>
<dbReference type="SUPFAM" id="SSF57850">
    <property type="entry name" value="RING/U-box"/>
    <property type="match status" value="1"/>
</dbReference>
<feature type="domain" description="RING-type" evidence="8">
    <location>
        <begin position="46"/>
        <end position="84"/>
    </location>
</feature>
<keyword evidence="4" id="KW-0862">Zinc</keyword>
<dbReference type="CDD" id="cd16735">
    <property type="entry name" value="RING-HC_PCGF3"/>
    <property type="match status" value="1"/>
</dbReference>
<accession>A0A8S3UH70</accession>
<gene>
    <name evidence="9" type="ORF">MEDL_57098</name>
</gene>
<comment type="subcellular location">
    <subcellularLocation>
        <location evidence="1">Nucleus</location>
    </subcellularLocation>
</comment>
<keyword evidence="10" id="KW-1185">Reference proteome</keyword>
<protein>
    <submittedName>
        <fullName evidence="9">PCGF3</fullName>
    </submittedName>
</protein>
<dbReference type="InterPro" id="IPR017907">
    <property type="entry name" value="Znf_RING_CS"/>
</dbReference>
<dbReference type="InterPro" id="IPR013083">
    <property type="entry name" value="Znf_RING/FYVE/PHD"/>
</dbReference>
<reference evidence="9" key="1">
    <citation type="submission" date="2021-03" db="EMBL/GenBank/DDBJ databases">
        <authorList>
            <person name="Bekaert M."/>
        </authorList>
    </citation>
    <scope>NUCLEOTIDE SEQUENCE</scope>
</reference>
<evidence type="ECO:0000256" key="2">
    <source>
        <dbReference type="ARBA" id="ARBA00022723"/>
    </source>
</evidence>
<evidence type="ECO:0000313" key="9">
    <source>
        <dbReference type="EMBL" id="CAG2245065.1"/>
    </source>
</evidence>
<dbReference type="PROSITE" id="PS00518">
    <property type="entry name" value="ZF_RING_1"/>
    <property type="match status" value="1"/>
</dbReference>
<dbReference type="AlphaFoldDB" id="A0A8S3UH70"/>
<dbReference type="Gene3D" id="3.30.40.10">
    <property type="entry name" value="Zinc/RING finger domain, C3HC4 (zinc finger)"/>
    <property type="match status" value="1"/>
</dbReference>
<dbReference type="GO" id="GO:0005634">
    <property type="term" value="C:nucleus"/>
    <property type="evidence" value="ECO:0007669"/>
    <property type="project" value="UniProtKB-SubCell"/>
</dbReference>
<dbReference type="EMBL" id="CAJPWZ010002758">
    <property type="protein sequence ID" value="CAG2245065.1"/>
    <property type="molecule type" value="Genomic_DNA"/>
</dbReference>
<dbReference type="SMART" id="SM00184">
    <property type="entry name" value="RING"/>
    <property type="match status" value="1"/>
</dbReference>
<dbReference type="InterPro" id="IPR051507">
    <property type="entry name" value="PcG_RING_finger"/>
</dbReference>
<dbReference type="Pfam" id="PF16207">
    <property type="entry name" value="RAWUL"/>
    <property type="match status" value="1"/>
</dbReference>
<evidence type="ECO:0000256" key="3">
    <source>
        <dbReference type="ARBA" id="ARBA00022771"/>
    </source>
</evidence>
<evidence type="ECO:0000259" key="8">
    <source>
        <dbReference type="PROSITE" id="PS50089"/>
    </source>
</evidence>
<organism evidence="9 10">
    <name type="scientific">Mytilus edulis</name>
    <name type="common">Blue mussel</name>
    <dbReference type="NCBI Taxonomy" id="6550"/>
    <lineage>
        <taxon>Eukaryota</taxon>
        <taxon>Metazoa</taxon>
        <taxon>Spiralia</taxon>
        <taxon>Lophotrochozoa</taxon>
        <taxon>Mollusca</taxon>
        <taxon>Bivalvia</taxon>
        <taxon>Autobranchia</taxon>
        <taxon>Pteriomorphia</taxon>
        <taxon>Mytilida</taxon>
        <taxon>Mytiloidea</taxon>
        <taxon>Mytilidae</taxon>
        <taxon>Mytilinae</taxon>
        <taxon>Mytilus</taxon>
    </lineage>
</organism>
<sequence>MLDILFPRKILKQTKKESCYNENLHQNTKMMEKRVKLKTVNTHITCTLCRGYLIEATTITECLHTFCKTCLVKYLHEHNKCPKCGILIHQSHPLNYISHDRTMQDIVYKLVPKLQEKEAKCKEKFYKARGIKPEPTEEPLLTETEIKKEPVEKEENNDYHRNDEQVNVCLEGQDLDMKCLRRKFLRLSSQATVSHLKKFIALKLFDDIKRFTDIEILCNDELLGKYHTLKFVAITRKRQKDGPLVLHYRPKTIEY</sequence>
<dbReference type="OrthoDB" id="1305878at2759"/>
<dbReference type="InterPro" id="IPR001841">
    <property type="entry name" value="Znf_RING"/>
</dbReference>
<dbReference type="PROSITE" id="PS50089">
    <property type="entry name" value="ZF_RING_2"/>
    <property type="match status" value="1"/>
</dbReference>
<dbReference type="Pfam" id="PF13923">
    <property type="entry name" value="zf-C3HC4_2"/>
    <property type="match status" value="1"/>
</dbReference>
<dbReference type="InterPro" id="IPR032443">
    <property type="entry name" value="RAWUL"/>
</dbReference>
<keyword evidence="3 6" id="KW-0863">Zinc-finger</keyword>